<dbReference type="CDD" id="cd00038">
    <property type="entry name" value="CAP_ED"/>
    <property type="match status" value="1"/>
</dbReference>
<dbReference type="PANTHER" id="PTHR45161">
    <property type="entry name" value="CYTOSKELETON-ASSOCIATED PROTEIN 4"/>
    <property type="match status" value="1"/>
</dbReference>
<evidence type="ECO:0000313" key="9">
    <source>
        <dbReference type="Proteomes" id="UP000276133"/>
    </source>
</evidence>
<evidence type="ECO:0000313" key="8">
    <source>
        <dbReference type="EMBL" id="RNA42721.1"/>
    </source>
</evidence>
<evidence type="ECO:0000256" key="3">
    <source>
        <dbReference type="ARBA" id="ARBA00022475"/>
    </source>
</evidence>
<name>A0A3M7T3Y1_BRAPC</name>
<keyword evidence="3" id="KW-1003">Cell membrane</keyword>
<dbReference type="OrthoDB" id="546434at2759"/>
<dbReference type="STRING" id="10195.A0A3M7T3Y1"/>
<evidence type="ECO:0000256" key="1">
    <source>
        <dbReference type="ARBA" id="ARBA00004236"/>
    </source>
</evidence>
<proteinExistence type="predicted"/>
<comment type="subcellular location">
    <subcellularLocation>
        <location evidence="1">Cell membrane</location>
    </subcellularLocation>
    <subcellularLocation>
        <location evidence="2">Cytoplasm</location>
    </subcellularLocation>
</comment>
<evidence type="ECO:0000259" key="7">
    <source>
        <dbReference type="PROSITE" id="PS50042"/>
    </source>
</evidence>
<dbReference type="AlphaFoldDB" id="A0A3M7T3Y1"/>
<dbReference type="Gene3D" id="2.60.120.10">
    <property type="entry name" value="Jelly Rolls"/>
    <property type="match status" value="1"/>
</dbReference>
<dbReference type="SUPFAM" id="SSF51206">
    <property type="entry name" value="cAMP-binding domain-like"/>
    <property type="match status" value="1"/>
</dbReference>
<protein>
    <submittedName>
        <fullName evidence="8">Rap guanine nucleotide exchange factor 6-like</fullName>
    </submittedName>
</protein>
<evidence type="ECO:0000256" key="4">
    <source>
        <dbReference type="ARBA" id="ARBA00022490"/>
    </source>
</evidence>
<gene>
    <name evidence="8" type="ORF">BpHYR1_021820</name>
</gene>
<sequence>MASYIDPAFRESLQRPVHERTQQDLSLINANLKSLEALSSLRDSAIRSLCKTIKYQKHEANDVLYRSGDVINCWYILLSGSVFIDGSMFLPRSGFGRRSTGQLLRVHDCLVLETSEMLVIDYPKPNEQNDPTILNQVTTIQIQSQQMQSHHKSFRKYMFTEEQQQTSYGEQESKHLTTFKTLASSSNSPILITNSMHEDDEEDAHILNIACTDHTDFDLNESAPKDQQLKSICILTGNLNKSAAKPKQSSRAKAFTSTHNESLTLDTSQQTISSCTNINASINTIDTLDEAISAKRMFKQQHDQSCSSSICSSKSSSLISNIVHSHNLMSQNQASMLSCSSANTLSLHGGYNTTGITASNSNSINDDASEQSSIQMITKDAVREVLEKDPKDRGDEDVDNLVEFMQTLPV</sequence>
<keyword evidence="5" id="KW-0597">Phosphoprotein</keyword>
<dbReference type="InterPro" id="IPR014710">
    <property type="entry name" value="RmlC-like_jellyroll"/>
</dbReference>
<evidence type="ECO:0000256" key="6">
    <source>
        <dbReference type="ARBA" id="ARBA00023136"/>
    </source>
</evidence>
<evidence type="ECO:0000256" key="5">
    <source>
        <dbReference type="ARBA" id="ARBA00022553"/>
    </source>
</evidence>
<evidence type="ECO:0000256" key="2">
    <source>
        <dbReference type="ARBA" id="ARBA00004496"/>
    </source>
</evidence>
<accession>A0A3M7T3Y1</accession>
<dbReference type="GO" id="GO:0005886">
    <property type="term" value="C:plasma membrane"/>
    <property type="evidence" value="ECO:0007669"/>
    <property type="project" value="UniProtKB-SubCell"/>
</dbReference>
<dbReference type="EMBL" id="REGN01000323">
    <property type="protein sequence ID" value="RNA42721.1"/>
    <property type="molecule type" value="Genomic_DNA"/>
</dbReference>
<dbReference type="InterPro" id="IPR000595">
    <property type="entry name" value="cNMP-bd_dom"/>
</dbReference>
<dbReference type="InterPro" id="IPR018490">
    <property type="entry name" value="cNMP-bd_dom_sf"/>
</dbReference>
<comment type="caution">
    <text evidence="8">The sequence shown here is derived from an EMBL/GenBank/DDBJ whole genome shotgun (WGS) entry which is preliminary data.</text>
</comment>
<keyword evidence="6" id="KW-0472">Membrane</keyword>
<organism evidence="8 9">
    <name type="scientific">Brachionus plicatilis</name>
    <name type="common">Marine rotifer</name>
    <name type="synonym">Brachionus muelleri</name>
    <dbReference type="NCBI Taxonomy" id="10195"/>
    <lineage>
        <taxon>Eukaryota</taxon>
        <taxon>Metazoa</taxon>
        <taxon>Spiralia</taxon>
        <taxon>Gnathifera</taxon>
        <taxon>Rotifera</taxon>
        <taxon>Eurotatoria</taxon>
        <taxon>Monogononta</taxon>
        <taxon>Pseudotrocha</taxon>
        <taxon>Ploima</taxon>
        <taxon>Brachionidae</taxon>
        <taxon>Brachionus</taxon>
    </lineage>
</organism>
<feature type="non-terminal residue" evidence="8">
    <location>
        <position position="410"/>
    </location>
</feature>
<feature type="domain" description="Cyclic nucleotide-binding" evidence="7">
    <location>
        <begin position="37"/>
        <end position="84"/>
    </location>
</feature>
<keyword evidence="4" id="KW-0963">Cytoplasm</keyword>
<dbReference type="PANTHER" id="PTHR45161:SF2">
    <property type="entry name" value="RAP GUANINE NUCLEOTIDE EXCHANGE FACTOR 2"/>
    <property type="match status" value="1"/>
</dbReference>
<dbReference type="PROSITE" id="PS50042">
    <property type="entry name" value="CNMP_BINDING_3"/>
    <property type="match status" value="1"/>
</dbReference>
<dbReference type="Proteomes" id="UP000276133">
    <property type="component" value="Unassembled WGS sequence"/>
</dbReference>
<dbReference type="GO" id="GO:0005737">
    <property type="term" value="C:cytoplasm"/>
    <property type="evidence" value="ECO:0007669"/>
    <property type="project" value="UniProtKB-SubCell"/>
</dbReference>
<keyword evidence="9" id="KW-1185">Reference proteome</keyword>
<reference evidence="8 9" key="1">
    <citation type="journal article" date="2018" name="Sci. Rep.">
        <title>Genomic signatures of local adaptation to the degree of environmental predictability in rotifers.</title>
        <authorList>
            <person name="Franch-Gras L."/>
            <person name="Hahn C."/>
            <person name="Garcia-Roger E.M."/>
            <person name="Carmona M.J."/>
            <person name="Serra M."/>
            <person name="Gomez A."/>
        </authorList>
    </citation>
    <scope>NUCLEOTIDE SEQUENCE [LARGE SCALE GENOMIC DNA]</scope>
    <source>
        <strain evidence="8">HYR1</strain>
    </source>
</reference>